<accession>A0A9W6DS91</accession>
<evidence type="ECO:0000313" key="2">
    <source>
        <dbReference type="Proteomes" id="UP001143548"/>
    </source>
</evidence>
<comment type="caution">
    <text evidence="1">The sequence shown here is derived from an EMBL/GenBank/DDBJ whole genome shotgun (WGS) entry which is preliminary data.</text>
</comment>
<dbReference type="AlphaFoldDB" id="A0A9W6DS91"/>
<organism evidence="1 2">
    <name type="scientific">Aspergillus brasiliensis</name>
    <dbReference type="NCBI Taxonomy" id="319629"/>
    <lineage>
        <taxon>Eukaryota</taxon>
        <taxon>Fungi</taxon>
        <taxon>Dikarya</taxon>
        <taxon>Ascomycota</taxon>
        <taxon>Pezizomycotina</taxon>
        <taxon>Eurotiomycetes</taxon>
        <taxon>Eurotiomycetidae</taxon>
        <taxon>Eurotiales</taxon>
        <taxon>Aspergillaceae</taxon>
        <taxon>Aspergillus</taxon>
        <taxon>Aspergillus subgen. Circumdati</taxon>
    </lineage>
</organism>
<protein>
    <recommendedName>
        <fullName evidence="3">Geminivirus AL1 replication-associated protein catalytic domain-containing protein</fullName>
    </recommendedName>
</protein>
<dbReference type="SUPFAM" id="SSF55464">
    <property type="entry name" value="Origin of replication-binding domain, RBD-like"/>
    <property type="match status" value="1"/>
</dbReference>
<evidence type="ECO:0008006" key="3">
    <source>
        <dbReference type="Google" id="ProtNLM"/>
    </source>
</evidence>
<reference evidence="1" key="1">
    <citation type="submission" date="2022-07" db="EMBL/GenBank/DDBJ databases">
        <title>Taxonomy of Aspergillus series Nigri: significant species reduction supported by multi-species coalescent approaches.</title>
        <authorList>
            <person name="Bian C."/>
            <person name="Kusuya Y."/>
            <person name="Sklenar F."/>
            <person name="D'hooge E."/>
            <person name="Yaguchi T."/>
            <person name="Takahashi H."/>
            <person name="Hubka V."/>
        </authorList>
    </citation>
    <scope>NUCLEOTIDE SEQUENCE</scope>
    <source>
        <strain evidence="1">CBS 733.88</strain>
    </source>
</reference>
<proteinExistence type="predicted"/>
<name>A0A9W6DS91_9EURO</name>
<dbReference type="Proteomes" id="UP001143548">
    <property type="component" value="Unassembled WGS sequence"/>
</dbReference>
<gene>
    <name evidence="1" type="ORF">AbraCBS73388_001223</name>
</gene>
<sequence length="179" mass="20199">MAFGRFPLKVSQQSSVGTAGPLPHASDSSHKKLHCRWMFLTYTECSLSDEAAFVEGLRARLKQRHLTSAEFYGCREEHTQKGVRYHVLLDVGKQINWLVSSARRFLRVSDDPLESIKIRGHSPKQRTDDFIIKHMEECELRADGAAFGRLTSAIAVQAIARKQRCPHCGQPKTKCCKAC</sequence>
<dbReference type="Gene3D" id="3.40.1310.20">
    <property type="match status" value="1"/>
</dbReference>
<dbReference type="EMBL" id="BROQ01000115">
    <property type="protein sequence ID" value="GKZ25581.1"/>
    <property type="molecule type" value="Genomic_DNA"/>
</dbReference>
<evidence type="ECO:0000313" key="1">
    <source>
        <dbReference type="EMBL" id="GKZ25581.1"/>
    </source>
</evidence>